<reference evidence="1" key="1">
    <citation type="journal article" date="2014" name="Front. Microbiol.">
        <title>High frequency of phylogenetically diverse reductive dehalogenase-homologous genes in deep subseafloor sedimentary metagenomes.</title>
        <authorList>
            <person name="Kawai M."/>
            <person name="Futagami T."/>
            <person name="Toyoda A."/>
            <person name="Takaki Y."/>
            <person name="Nishi S."/>
            <person name="Hori S."/>
            <person name="Arai W."/>
            <person name="Tsubouchi T."/>
            <person name="Morono Y."/>
            <person name="Uchiyama I."/>
            <person name="Ito T."/>
            <person name="Fujiyama A."/>
            <person name="Inagaki F."/>
            <person name="Takami H."/>
        </authorList>
    </citation>
    <scope>NUCLEOTIDE SEQUENCE</scope>
    <source>
        <strain evidence="1">Expedition CK06-06</strain>
    </source>
</reference>
<evidence type="ECO:0008006" key="2">
    <source>
        <dbReference type="Google" id="ProtNLM"/>
    </source>
</evidence>
<name>X1H3Z7_9ZZZZ</name>
<proteinExistence type="predicted"/>
<feature type="non-terminal residue" evidence="1">
    <location>
        <position position="54"/>
    </location>
</feature>
<dbReference type="EMBL" id="BARU01015076">
    <property type="protein sequence ID" value="GAH39983.1"/>
    <property type="molecule type" value="Genomic_DNA"/>
</dbReference>
<dbReference type="AlphaFoldDB" id="X1H3Z7"/>
<comment type="caution">
    <text evidence="1">The sequence shown here is derived from an EMBL/GenBank/DDBJ whole genome shotgun (WGS) entry which is preliminary data.</text>
</comment>
<organism evidence="1">
    <name type="scientific">marine sediment metagenome</name>
    <dbReference type="NCBI Taxonomy" id="412755"/>
    <lineage>
        <taxon>unclassified sequences</taxon>
        <taxon>metagenomes</taxon>
        <taxon>ecological metagenomes</taxon>
    </lineage>
</organism>
<sequence>MKILIVMNGWTSTTSMSGGTHHILNVSKYWSKDHEIFYLFPRLGYIRSKSFLRG</sequence>
<evidence type="ECO:0000313" key="1">
    <source>
        <dbReference type="EMBL" id="GAH39983.1"/>
    </source>
</evidence>
<gene>
    <name evidence="1" type="ORF">S03H2_26182</name>
</gene>
<accession>X1H3Z7</accession>
<protein>
    <recommendedName>
        <fullName evidence="2">Glycosyltransferase subfamily 4-like N-terminal domain-containing protein</fullName>
    </recommendedName>
</protein>